<dbReference type="EMBL" id="QGNW01002388">
    <property type="protein sequence ID" value="RVW20193.1"/>
    <property type="molecule type" value="Genomic_DNA"/>
</dbReference>
<organism evidence="1 2">
    <name type="scientific">Vitis vinifera</name>
    <name type="common">Grape</name>
    <dbReference type="NCBI Taxonomy" id="29760"/>
    <lineage>
        <taxon>Eukaryota</taxon>
        <taxon>Viridiplantae</taxon>
        <taxon>Streptophyta</taxon>
        <taxon>Embryophyta</taxon>
        <taxon>Tracheophyta</taxon>
        <taxon>Spermatophyta</taxon>
        <taxon>Magnoliopsida</taxon>
        <taxon>eudicotyledons</taxon>
        <taxon>Gunneridae</taxon>
        <taxon>Pentapetalae</taxon>
        <taxon>rosids</taxon>
        <taxon>Vitales</taxon>
        <taxon>Vitaceae</taxon>
        <taxon>Viteae</taxon>
        <taxon>Vitis</taxon>
    </lineage>
</organism>
<gene>
    <name evidence="1" type="ORF">CK203_115188</name>
</gene>
<dbReference type="AlphaFoldDB" id="A0A438CAA6"/>
<evidence type="ECO:0000313" key="2">
    <source>
        <dbReference type="Proteomes" id="UP000288805"/>
    </source>
</evidence>
<comment type="caution">
    <text evidence="1">The sequence shown here is derived from an EMBL/GenBank/DDBJ whole genome shotgun (WGS) entry which is preliminary data.</text>
</comment>
<dbReference type="InterPro" id="IPR004158">
    <property type="entry name" value="DUF247_pln"/>
</dbReference>
<name>A0A438CAA6_VITVI</name>
<evidence type="ECO:0000313" key="1">
    <source>
        <dbReference type="EMBL" id="RVW20193.1"/>
    </source>
</evidence>
<proteinExistence type="predicted"/>
<protein>
    <submittedName>
        <fullName evidence="1">Uncharacterized protein</fullName>
    </submittedName>
</protein>
<reference evidence="1 2" key="1">
    <citation type="journal article" date="2018" name="PLoS Genet.">
        <title>Population sequencing reveals clonal diversity and ancestral inbreeding in the grapevine cultivar Chardonnay.</title>
        <authorList>
            <person name="Roach M.J."/>
            <person name="Johnson D.L."/>
            <person name="Bohlmann J."/>
            <person name="van Vuuren H.J."/>
            <person name="Jones S.J."/>
            <person name="Pretorius I.S."/>
            <person name="Schmidt S.A."/>
            <person name="Borneman A.R."/>
        </authorList>
    </citation>
    <scope>NUCLEOTIDE SEQUENCE [LARGE SCALE GENOMIC DNA]</scope>
    <source>
        <strain evidence="2">cv. Chardonnay</strain>
        <tissue evidence="1">Leaf</tissue>
    </source>
</reference>
<accession>A0A438CAA6</accession>
<sequence length="115" mass="13302">MSNVLRNHQISFVEQDLFLLENQLPFGVLKLIFEGAKFNGSPIKKQIKEFVTNFARPKATLEKNVKEVEEMDEEHSHLLNLLRTALLGGSERIRKLVEQRSYRSDSPSFRHHQGA</sequence>
<dbReference type="Proteomes" id="UP000288805">
    <property type="component" value="Unassembled WGS sequence"/>
</dbReference>
<dbReference type="Pfam" id="PF03140">
    <property type="entry name" value="DUF247"/>
    <property type="match status" value="1"/>
</dbReference>